<gene>
    <name evidence="2" type="ORF">PEVE_00000406</name>
</gene>
<evidence type="ECO:0000256" key="1">
    <source>
        <dbReference type="SAM" id="MobiDB-lite"/>
    </source>
</evidence>
<evidence type="ECO:0000313" key="3">
    <source>
        <dbReference type="Proteomes" id="UP001159427"/>
    </source>
</evidence>
<organism evidence="2 3">
    <name type="scientific">Porites evermanni</name>
    <dbReference type="NCBI Taxonomy" id="104178"/>
    <lineage>
        <taxon>Eukaryota</taxon>
        <taxon>Metazoa</taxon>
        <taxon>Cnidaria</taxon>
        <taxon>Anthozoa</taxon>
        <taxon>Hexacorallia</taxon>
        <taxon>Scleractinia</taxon>
        <taxon>Fungiina</taxon>
        <taxon>Poritidae</taxon>
        <taxon>Porites</taxon>
    </lineage>
</organism>
<keyword evidence="3" id="KW-1185">Reference proteome</keyword>
<accession>A0ABN8LTT7</accession>
<proteinExistence type="predicted"/>
<reference evidence="2 3" key="1">
    <citation type="submission" date="2022-05" db="EMBL/GenBank/DDBJ databases">
        <authorList>
            <consortium name="Genoscope - CEA"/>
            <person name="William W."/>
        </authorList>
    </citation>
    <scope>NUCLEOTIDE SEQUENCE [LARGE SCALE GENOMIC DNA]</scope>
</reference>
<evidence type="ECO:0000313" key="2">
    <source>
        <dbReference type="EMBL" id="CAH3018962.1"/>
    </source>
</evidence>
<name>A0ABN8LTT7_9CNID</name>
<protein>
    <submittedName>
        <fullName evidence="2">Uncharacterized protein</fullName>
    </submittedName>
</protein>
<feature type="region of interest" description="Disordered" evidence="1">
    <location>
        <begin position="46"/>
        <end position="65"/>
    </location>
</feature>
<dbReference type="EMBL" id="CALNXI010000101">
    <property type="protein sequence ID" value="CAH3018962.1"/>
    <property type="molecule type" value="Genomic_DNA"/>
</dbReference>
<comment type="caution">
    <text evidence="2">The sequence shown here is derived from an EMBL/GenBank/DDBJ whole genome shotgun (WGS) entry which is preliminary data.</text>
</comment>
<sequence>MQGREGHGNGLTCVIQYPHTSSVNFNGCKRKDWDKRMVLRVEIQSSVPSRESNRGGRTGMGRVRTGEELASSTRQICRVCLKVSFWFD</sequence>
<dbReference type="Proteomes" id="UP001159427">
    <property type="component" value="Unassembled WGS sequence"/>
</dbReference>